<feature type="transmembrane region" description="Helical" evidence="1">
    <location>
        <begin position="86"/>
        <end position="106"/>
    </location>
</feature>
<evidence type="ECO:0000313" key="5">
    <source>
        <dbReference type="Proteomes" id="UP000626180"/>
    </source>
</evidence>
<gene>
    <name evidence="2" type="ORF">IRZ65_13340</name>
    <name evidence="3" type="ORF">NCTC11842_04576</name>
</gene>
<accession>A0A2X2CX44</accession>
<dbReference type="EMBL" id="JADMCD010000006">
    <property type="protein sequence ID" value="MBF8641665.1"/>
    <property type="molecule type" value="Genomic_DNA"/>
</dbReference>
<keyword evidence="1" id="KW-1133">Transmembrane helix</keyword>
<evidence type="ECO:0000313" key="3">
    <source>
        <dbReference type="EMBL" id="SPZ12618.1"/>
    </source>
</evidence>
<keyword evidence="1" id="KW-0472">Membrane</keyword>
<keyword evidence="1" id="KW-0812">Transmembrane</keyword>
<reference evidence="2 5" key="2">
    <citation type="submission" date="2020-10" db="EMBL/GenBank/DDBJ databases">
        <title>Genome sequences of Pseudomonas isolates.</title>
        <authorList>
            <person name="Wessels L."/>
            <person name="Reich F."/>
            <person name="Hammerl J."/>
        </authorList>
    </citation>
    <scope>NUCLEOTIDE SEQUENCE [LARGE SCALE GENOMIC DNA]</scope>
    <source>
        <strain evidence="2 5">20-MO00624-0</strain>
    </source>
</reference>
<dbReference type="EMBL" id="UAUF01000014">
    <property type="protein sequence ID" value="SPZ12618.1"/>
    <property type="molecule type" value="Genomic_DNA"/>
</dbReference>
<organism evidence="3 4">
    <name type="scientific">Pseudomonas luteola</name>
    <dbReference type="NCBI Taxonomy" id="47886"/>
    <lineage>
        <taxon>Bacteria</taxon>
        <taxon>Pseudomonadati</taxon>
        <taxon>Pseudomonadota</taxon>
        <taxon>Gammaproteobacteria</taxon>
        <taxon>Pseudomonadales</taxon>
        <taxon>Pseudomonadaceae</taxon>
        <taxon>Pseudomonas</taxon>
    </lineage>
</organism>
<reference evidence="3 4" key="1">
    <citation type="submission" date="2018-06" db="EMBL/GenBank/DDBJ databases">
        <authorList>
            <consortium name="Pathogen Informatics"/>
            <person name="Doyle S."/>
        </authorList>
    </citation>
    <scope>NUCLEOTIDE SEQUENCE [LARGE SCALE GENOMIC DNA]</scope>
    <source>
        <strain evidence="3 4">NCTC11842</strain>
    </source>
</reference>
<evidence type="ECO:0000313" key="4">
    <source>
        <dbReference type="Proteomes" id="UP000250443"/>
    </source>
</evidence>
<feature type="transmembrane region" description="Helical" evidence="1">
    <location>
        <begin position="7"/>
        <end position="30"/>
    </location>
</feature>
<dbReference type="AlphaFoldDB" id="A0A2X2CX44"/>
<evidence type="ECO:0000256" key="1">
    <source>
        <dbReference type="SAM" id="Phobius"/>
    </source>
</evidence>
<evidence type="ECO:0000313" key="2">
    <source>
        <dbReference type="EMBL" id="MBF8641665.1"/>
    </source>
</evidence>
<dbReference type="GeneID" id="300265080"/>
<proteinExistence type="predicted"/>
<dbReference type="RefSeq" id="WP_010796312.1">
    <property type="nucleotide sequence ID" value="NZ_CP069262.1"/>
</dbReference>
<keyword evidence="5" id="KW-1185">Reference proteome</keyword>
<dbReference type="Proteomes" id="UP000250443">
    <property type="component" value="Unassembled WGS sequence"/>
</dbReference>
<dbReference type="Proteomes" id="UP000626180">
    <property type="component" value="Unassembled WGS sequence"/>
</dbReference>
<sequence length="107" mass="11874">MLLIWQGFGFLVVIIPLFVALIGSLLGGLLGATNLIIFPLTLLASAMAVFYFGKRLNSRPGKILIDPETQQTVELRKRHTLFWIPMQYWAFPLGVLGFAMLLGNLVA</sequence>
<protein>
    <submittedName>
        <fullName evidence="3">Uncharacterized protein</fullName>
    </submittedName>
</protein>
<feature type="transmembrane region" description="Helical" evidence="1">
    <location>
        <begin position="36"/>
        <end position="53"/>
    </location>
</feature>
<name>A0A2X2CX44_PSELU</name>